<evidence type="ECO:0000313" key="2">
    <source>
        <dbReference type="EMBL" id="TPG51798.1"/>
    </source>
</evidence>
<gene>
    <name evidence="2" type="ORF">EAH89_19550</name>
</gene>
<keyword evidence="3" id="KW-1185">Reference proteome</keyword>
<evidence type="ECO:0008006" key="4">
    <source>
        <dbReference type="Google" id="ProtNLM"/>
    </source>
</evidence>
<organism evidence="2 3">
    <name type="scientific">Muricoccus nepalensis</name>
    <dbReference type="NCBI Taxonomy" id="1854500"/>
    <lineage>
        <taxon>Bacteria</taxon>
        <taxon>Pseudomonadati</taxon>
        <taxon>Pseudomonadota</taxon>
        <taxon>Alphaproteobacteria</taxon>
        <taxon>Acetobacterales</taxon>
        <taxon>Roseomonadaceae</taxon>
        <taxon>Muricoccus</taxon>
    </lineage>
</organism>
<dbReference type="AlphaFoldDB" id="A0A502FQH3"/>
<comment type="caution">
    <text evidence="2">The sequence shown here is derived from an EMBL/GenBank/DDBJ whole genome shotgun (WGS) entry which is preliminary data.</text>
</comment>
<sequence length="94" mass="10058">MRPQNPIATLPWRECANVPIATAAQIIGCSPGRIYALATEGCMDLVKLAGRTLVPVESLTRFLDAAEPYRPDGSRPRGASLTRARARAARPADA</sequence>
<proteinExistence type="predicted"/>
<reference evidence="2 3" key="1">
    <citation type="journal article" date="2019" name="Environ. Microbiol.">
        <title>Species interactions and distinct microbial communities in high Arctic permafrost affected cryosols are associated with the CH4 and CO2 gas fluxes.</title>
        <authorList>
            <person name="Altshuler I."/>
            <person name="Hamel J."/>
            <person name="Turney S."/>
            <person name="Magnuson E."/>
            <person name="Levesque R."/>
            <person name="Greer C."/>
            <person name="Whyte L.G."/>
        </authorList>
    </citation>
    <scope>NUCLEOTIDE SEQUENCE [LARGE SCALE GENOMIC DNA]</scope>
    <source>
        <strain evidence="2 3">S9.3B</strain>
    </source>
</reference>
<dbReference type="OrthoDB" id="8455293at2"/>
<feature type="region of interest" description="Disordered" evidence="1">
    <location>
        <begin position="66"/>
        <end position="94"/>
    </location>
</feature>
<name>A0A502FQH3_9PROT</name>
<dbReference type="RefSeq" id="WP_140885425.1">
    <property type="nucleotide sequence ID" value="NZ_RCZP01000024.1"/>
</dbReference>
<dbReference type="EMBL" id="RCZP01000024">
    <property type="protein sequence ID" value="TPG51798.1"/>
    <property type="molecule type" value="Genomic_DNA"/>
</dbReference>
<protein>
    <recommendedName>
        <fullName evidence="4">DNA-binding protein</fullName>
    </recommendedName>
</protein>
<dbReference type="Proteomes" id="UP000317078">
    <property type="component" value="Unassembled WGS sequence"/>
</dbReference>
<evidence type="ECO:0000256" key="1">
    <source>
        <dbReference type="SAM" id="MobiDB-lite"/>
    </source>
</evidence>
<accession>A0A502FQH3</accession>
<feature type="compositionally biased region" description="Low complexity" evidence="1">
    <location>
        <begin position="77"/>
        <end position="94"/>
    </location>
</feature>
<evidence type="ECO:0000313" key="3">
    <source>
        <dbReference type="Proteomes" id="UP000317078"/>
    </source>
</evidence>